<dbReference type="InterPro" id="IPR029044">
    <property type="entry name" value="Nucleotide-diphossugar_trans"/>
</dbReference>
<organism evidence="2">
    <name type="scientific">Hanusia phi</name>
    <dbReference type="NCBI Taxonomy" id="3032"/>
    <lineage>
        <taxon>Eukaryota</taxon>
        <taxon>Cryptophyceae</taxon>
        <taxon>Pyrenomonadales</taxon>
        <taxon>Geminigeraceae</taxon>
        <taxon>Hanusia</taxon>
    </lineage>
</organism>
<protein>
    <recommendedName>
        <fullName evidence="3">Glycosyltransferase 2-like domain-containing protein</fullName>
    </recommendedName>
</protein>
<feature type="chain" id="PRO_5030658758" description="Glycosyltransferase 2-like domain-containing protein" evidence="1">
    <location>
        <begin position="26"/>
        <end position="375"/>
    </location>
</feature>
<evidence type="ECO:0000313" key="2">
    <source>
        <dbReference type="EMBL" id="CAD8508686.1"/>
    </source>
</evidence>
<gene>
    <name evidence="2" type="ORF">HPHI1048_LOCUS23799</name>
</gene>
<evidence type="ECO:0000256" key="1">
    <source>
        <dbReference type="SAM" id="SignalP"/>
    </source>
</evidence>
<reference evidence="2" key="1">
    <citation type="submission" date="2021-01" db="EMBL/GenBank/DDBJ databases">
        <authorList>
            <person name="Corre E."/>
            <person name="Pelletier E."/>
            <person name="Niang G."/>
            <person name="Scheremetjew M."/>
            <person name="Finn R."/>
            <person name="Kale V."/>
            <person name="Holt S."/>
            <person name="Cochrane G."/>
            <person name="Meng A."/>
            <person name="Brown T."/>
            <person name="Cohen L."/>
        </authorList>
    </citation>
    <scope>NUCLEOTIDE SEQUENCE</scope>
    <source>
        <strain evidence="2">CCMP325</strain>
    </source>
</reference>
<dbReference type="Gene3D" id="3.90.550.10">
    <property type="entry name" value="Spore Coat Polysaccharide Biosynthesis Protein SpsA, Chain A"/>
    <property type="match status" value="1"/>
</dbReference>
<accession>A0A7S0I230</accession>
<sequence length="375" mass="42847">MIGNRHSAAARFLLFILLCTTCTDAQDEEFVKLVGLVPVRDEAHLLPSCLRALSRLVHAIVVLDDCSVDGSAKVAHELEDECKIERVERSKTCKRDAKSGLVLPFWGNEAAHRSYLLELGRSIGGTHFLAIDSDEVVVVGGGKKEELDEFRNIILRMKKGDLLVLHYITMFSSAKKFREDKADFKAVGFVDQNRARYRKKKGDDPLHTQRIPSFEHPGQVWEFRFDRQSYPPAIAVLHFGFSNLPNARMKNVMYNFFDIISLTKKTRQDMNDGVESQGLTAAAEASIVQTRLMSMPQQWERCLQGWGFDFEAFESPQVAKWRELLILAWLSRDEGPFRFRGLKSLELLRRHFFSSLSHQDAARTRALLARLERFG</sequence>
<evidence type="ECO:0008006" key="3">
    <source>
        <dbReference type="Google" id="ProtNLM"/>
    </source>
</evidence>
<proteinExistence type="predicted"/>
<dbReference type="AlphaFoldDB" id="A0A7S0I230"/>
<keyword evidence="1" id="KW-0732">Signal</keyword>
<dbReference type="EMBL" id="HBEO01035110">
    <property type="protein sequence ID" value="CAD8508686.1"/>
    <property type="molecule type" value="Transcribed_RNA"/>
</dbReference>
<feature type="signal peptide" evidence="1">
    <location>
        <begin position="1"/>
        <end position="25"/>
    </location>
</feature>
<name>A0A7S0I230_9CRYP</name>
<dbReference type="SUPFAM" id="SSF53448">
    <property type="entry name" value="Nucleotide-diphospho-sugar transferases"/>
    <property type="match status" value="1"/>
</dbReference>